<organism evidence="2 3">
    <name type="scientific">Pleurodeles waltl</name>
    <name type="common">Iberian ribbed newt</name>
    <dbReference type="NCBI Taxonomy" id="8319"/>
    <lineage>
        <taxon>Eukaryota</taxon>
        <taxon>Metazoa</taxon>
        <taxon>Chordata</taxon>
        <taxon>Craniata</taxon>
        <taxon>Vertebrata</taxon>
        <taxon>Euteleostomi</taxon>
        <taxon>Amphibia</taxon>
        <taxon>Batrachia</taxon>
        <taxon>Caudata</taxon>
        <taxon>Salamandroidea</taxon>
        <taxon>Salamandridae</taxon>
        <taxon>Pleurodelinae</taxon>
        <taxon>Pleurodeles</taxon>
    </lineage>
</organism>
<keyword evidence="3" id="KW-1185">Reference proteome</keyword>
<evidence type="ECO:0000313" key="3">
    <source>
        <dbReference type="Proteomes" id="UP001066276"/>
    </source>
</evidence>
<feature type="region of interest" description="Disordered" evidence="1">
    <location>
        <begin position="1"/>
        <end position="27"/>
    </location>
</feature>
<comment type="caution">
    <text evidence="2">The sequence shown here is derived from an EMBL/GenBank/DDBJ whole genome shotgun (WGS) entry which is preliminary data.</text>
</comment>
<dbReference type="Proteomes" id="UP001066276">
    <property type="component" value="Chromosome 4_1"/>
</dbReference>
<reference evidence="2" key="1">
    <citation type="journal article" date="2022" name="bioRxiv">
        <title>Sequencing and chromosome-scale assembly of the giantPleurodeles waltlgenome.</title>
        <authorList>
            <person name="Brown T."/>
            <person name="Elewa A."/>
            <person name="Iarovenko S."/>
            <person name="Subramanian E."/>
            <person name="Araus A.J."/>
            <person name="Petzold A."/>
            <person name="Susuki M."/>
            <person name="Suzuki K.-i.T."/>
            <person name="Hayashi T."/>
            <person name="Toyoda A."/>
            <person name="Oliveira C."/>
            <person name="Osipova E."/>
            <person name="Leigh N.D."/>
            <person name="Simon A."/>
            <person name="Yun M.H."/>
        </authorList>
    </citation>
    <scope>NUCLEOTIDE SEQUENCE</scope>
    <source>
        <strain evidence="2">20211129_DDA</strain>
        <tissue evidence="2">Liver</tissue>
    </source>
</reference>
<accession>A0AAV7TBU4</accession>
<dbReference type="EMBL" id="JANPWB010000007">
    <property type="protein sequence ID" value="KAJ1174097.1"/>
    <property type="molecule type" value="Genomic_DNA"/>
</dbReference>
<dbReference type="AlphaFoldDB" id="A0AAV7TBU4"/>
<gene>
    <name evidence="2" type="ORF">NDU88_005920</name>
</gene>
<proteinExistence type="predicted"/>
<protein>
    <submittedName>
        <fullName evidence="2">Uncharacterized protein</fullName>
    </submittedName>
</protein>
<evidence type="ECO:0000256" key="1">
    <source>
        <dbReference type="SAM" id="MobiDB-lite"/>
    </source>
</evidence>
<sequence>MWQSPHTRAPILQLCPPGLPAESDEDGRHAAASLPIIHLQAREQVVAGCVQAGARWHLRPKQQWDCTIKHPQYDLVLRLACESCRCGASEGHVRSLMGLAMARLQGEHQGSRSTTREQIIGEIHLHRSRYI</sequence>
<name>A0AAV7TBU4_PLEWA</name>
<evidence type="ECO:0000313" key="2">
    <source>
        <dbReference type="EMBL" id="KAJ1174097.1"/>
    </source>
</evidence>